<dbReference type="Pfam" id="PF00097">
    <property type="entry name" value="zf-C3HC4"/>
    <property type="match status" value="1"/>
</dbReference>
<dbReference type="PANTHER" id="PTHR12983">
    <property type="entry name" value="RING FINGER 10 FAMILY MEMBER"/>
    <property type="match status" value="1"/>
</dbReference>
<dbReference type="InterPro" id="IPR001841">
    <property type="entry name" value="Znf_RING"/>
</dbReference>
<evidence type="ECO:0000256" key="3">
    <source>
        <dbReference type="ARBA" id="ARBA00022723"/>
    </source>
</evidence>
<evidence type="ECO:0000256" key="1">
    <source>
        <dbReference type="ARBA" id="ARBA00004496"/>
    </source>
</evidence>
<dbReference type="SMART" id="SM00184">
    <property type="entry name" value="RING"/>
    <property type="match status" value="1"/>
</dbReference>
<dbReference type="SUPFAM" id="SSF57850">
    <property type="entry name" value="RING/U-box"/>
    <property type="match status" value="1"/>
</dbReference>
<dbReference type="AlphaFoldDB" id="A0AA38LPX4"/>
<sequence length="838" mass="92401">MSILPSKALRSASLSENQSQTTPLDHGRTLHTLHSEIDHNNVSHSSNLPREVAVSNPDLLNEESAPSATVPASGSVSVVPAYSEDTTSHLGRNAKEFGARSLNTRRNVNARGGNNVRDTSSRSHSAHPGGLSTALGMDESLNGNLLDTVGARNAEQSNTGTTTLPATNVATRGRKGQMLNANHLLNFHYNPIPRNPRAPLRNPPPRRHHRIKPYDKDLFLQANFRFLVSDMGDYELNSSNPDKMLQWEDVAAVKYSASAPVKCPICLESPPLCPQITTCGHIFCFPCVLRYLMMGEENHKGEHWKKCPLCSVMISCKDLHTVSISSVKQYNIGENIEFTLLTRAKSSVIPFEKRQYSLGALPHSIDGHCNSFSKFTLTSDAELSTNRAAEELASWIEKVHLEVGEDAELLPYAFEAMDQLEQRKKTWTEHRASECLSSSPSVKQQFMPQAKARQCKLKVDSFDSVGDAELMKIQYGDEVAFSDHDSSKDVAGLPESTSLGQVPVQKGIVQEGDTLESPAIEDLFPDMLDGCDNQRSNDGSEKLHDIKNLEDKDMCKHQQENTESVDEESYSFYQAADGQLVVLHPLNMKCLLHHYGSYDLLPPSIYGKILEMETVTQTEGIRKRYRYLSHFPLTTTFQLSEIDLSNILPASVFSPFSDEIGKRVAERRHRQKQEARTRQRAATTVTLQTKLSLTEAEFTVPICNDKPPSSADFEALGDPKGVSMSPPVLDERKLFSRVARLGFAAGYDPPALKEELSAELLQRSSASGSNSINMETMGISAENGTSKPSSMSFADIIATTPKSSGDQFGSQISKMPRSGKKGKRASKILLSTAGGRRY</sequence>
<keyword evidence="5" id="KW-0862">Zinc</keyword>
<feature type="compositionally biased region" description="Low complexity" evidence="7">
    <location>
        <begin position="105"/>
        <end position="117"/>
    </location>
</feature>
<evidence type="ECO:0000256" key="7">
    <source>
        <dbReference type="SAM" id="MobiDB-lite"/>
    </source>
</evidence>
<dbReference type="PROSITE" id="PS00518">
    <property type="entry name" value="ZF_RING_1"/>
    <property type="match status" value="1"/>
</dbReference>
<keyword evidence="3" id="KW-0479">Metal-binding</keyword>
<dbReference type="Proteomes" id="UP000824469">
    <property type="component" value="Unassembled WGS sequence"/>
</dbReference>
<dbReference type="GO" id="GO:0008270">
    <property type="term" value="F:zinc ion binding"/>
    <property type="evidence" value="ECO:0007669"/>
    <property type="project" value="UniProtKB-KW"/>
</dbReference>
<gene>
    <name evidence="9" type="ORF">KI387_001305</name>
</gene>
<reference evidence="9 10" key="1">
    <citation type="journal article" date="2021" name="Nat. Plants">
        <title>The Taxus genome provides insights into paclitaxel biosynthesis.</title>
        <authorList>
            <person name="Xiong X."/>
            <person name="Gou J."/>
            <person name="Liao Q."/>
            <person name="Li Y."/>
            <person name="Zhou Q."/>
            <person name="Bi G."/>
            <person name="Li C."/>
            <person name="Du R."/>
            <person name="Wang X."/>
            <person name="Sun T."/>
            <person name="Guo L."/>
            <person name="Liang H."/>
            <person name="Lu P."/>
            <person name="Wu Y."/>
            <person name="Zhang Z."/>
            <person name="Ro D.K."/>
            <person name="Shang Y."/>
            <person name="Huang S."/>
            <person name="Yan J."/>
        </authorList>
    </citation>
    <scope>NUCLEOTIDE SEQUENCE [LARGE SCALE GENOMIC DNA]</scope>
    <source>
        <strain evidence="9">Ta-2019</strain>
    </source>
</reference>
<dbReference type="Gene3D" id="3.30.40.10">
    <property type="entry name" value="Zinc/RING finger domain, C3HC4 (zinc finger)"/>
    <property type="match status" value="1"/>
</dbReference>
<feature type="compositionally biased region" description="Basic residues" evidence="7">
    <location>
        <begin position="817"/>
        <end position="826"/>
    </location>
</feature>
<evidence type="ECO:0000259" key="8">
    <source>
        <dbReference type="PROSITE" id="PS50089"/>
    </source>
</evidence>
<keyword evidence="10" id="KW-1185">Reference proteome</keyword>
<evidence type="ECO:0000256" key="2">
    <source>
        <dbReference type="ARBA" id="ARBA00022490"/>
    </source>
</evidence>
<feature type="region of interest" description="Disordered" evidence="7">
    <location>
        <begin position="800"/>
        <end position="838"/>
    </location>
</feature>
<evidence type="ECO:0000256" key="6">
    <source>
        <dbReference type="PROSITE-ProRule" id="PRU00175"/>
    </source>
</evidence>
<evidence type="ECO:0000313" key="9">
    <source>
        <dbReference type="EMBL" id="KAH9329197.1"/>
    </source>
</evidence>
<proteinExistence type="predicted"/>
<dbReference type="OMA" id="PRWKKCP"/>
<comment type="subcellular location">
    <subcellularLocation>
        <location evidence="1">Cytoplasm</location>
    </subcellularLocation>
</comment>
<organism evidence="9 10">
    <name type="scientific">Taxus chinensis</name>
    <name type="common">Chinese yew</name>
    <name type="synonym">Taxus wallichiana var. chinensis</name>
    <dbReference type="NCBI Taxonomy" id="29808"/>
    <lineage>
        <taxon>Eukaryota</taxon>
        <taxon>Viridiplantae</taxon>
        <taxon>Streptophyta</taxon>
        <taxon>Embryophyta</taxon>
        <taxon>Tracheophyta</taxon>
        <taxon>Spermatophyta</taxon>
        <taxon>Pinopsida</taxon>
        <taxon>Pinidae</taxon>
        <taxon>Conifers II</taxon>
        <taxon>Cupressales</taxon>
        <taxon>Taxaceae</taxon>
        <taxon>Taxus</taxon>
    </lineage>
</organism>
<dbReference type="InterPro" id="IPR039739">
    <property type="entry name" value="MAG2/RNF10"/>
</dbReference>
<keyword evidence="2" id="KW-0963">Cytoplasm</keyword>
<feature type="compositionally biased region" description="Polar residues" evidence="7">
    <location>
        <begin position="800"/>
        <end position="813"/>
    </location>
</feature>
<feature type="region of interest" description="Disordered" evidence="7">
    <location>
        <begin position="1"/>
        <end position="26"/>
    </location>
</feature>
<keyword evidence="4 6" id="KW-0863">Zinc-finger</keyword>
<name>A0AA38LPX4_TAXCH</name>
<accession>A0AA38LPX4</accession>
<dbReference type="PANTHER" id="PTHR12983:SF9">
    <property type="entry name" value="E3 UBIQUITIN-PROTEIN LIGASE RNF10"/>
    <property type="match status" value="1"/>
</dbReference>
<evidence type="ECO:0000313" key="10">
    <source>
        <dbReference type="Proteomes" id="UP000824469"/>
    </source>
</evidence>
<comment type="caution">
    <text evidence="9">The sequence shown here is derived from an EMBL/GenBank/DDBJ whole genome shotgun (WGS) entry which is preliminary data.</text>
</comment>
<feature type="domain" description="RING-type" evidence="8">
    <location>
        <begin position="263"/>
        <end position="311"/>
    </location>
</feature>
<dbReference type="GO" id="GO:0045944">
    <property type="term" value="P:positive regulation of transcription by RNA polymerase II"/>
    <property type="evidence" value="ECO:0007669"/>
    <property type="project" value="TreeGrafter"/>
</dbReference>
<dbReference type="PROSITE" id="PS50089">
    <property type="entry name" value="ZF_RING_2"/>
    <property type="match status" value="1"/>
</dbReference>
<evidence type="ECO:0000256" key="5">
    <source>
        <dbReference type="ARBA" id="ARBA00022833"/>
    </source>
</evidence>
<dbReference type="InterPro" id="IPR017907">
    <property type="entry name" value="Znf_RING_CS"/>
</dbReference>
<feature type="region of interest" description="Disordered" evidence="7">
    <location>
        <begin position="97"/>
        <end position="138"/>
    </location>
</feature>
<dbReference type="CDD" id="cd16536">
    <property type="entry name" value="RING-HC_RNF10"/>
    <property type="match status" value="1"/>
</dbReference>
<protein>
    <recommendedName>
        <fullName evidence="8">RING-type domain-containing protein</fullName>
    </recommendedName>
</protein>
<dbReference type="GO" id="GO:0005737">
    <property type="term" value="C:cytoplasm"/>
    <property type="evidence" value="ECO:0007669"/>
    <property type="project" value="UniProtKB-SubCell"/>
</dbReference>
<dbReference type="InterPro" id="IPR013083">
    <property type="entry name" value="Znf_RING/FYVE/PHD"/>
</dbReference>
<feature type="compositionally biased region" description="Polar residues" evidence="7">
    <location>
        <begin position="12"/>
        <end position="23"/>
    </location>
</feature>
<evidence type="ECO:0000256" key="4">
    <source>
        <dbReference type="ARBA" id="ARBA00022771"/>
    </source>
</evidence>
<dbReference type="GO" id="GO:0000976">
    <property type="term" value="F:transcription cis-regulatory region binding"/>
    <property type="evidence" value="ECO:0007669"/>
    <property type="project" value="TreeGrafter"/>
</dbReference>
<dbReference type="InterPro" id="IPR018957">
    <property type="entry name" value="Znf_C3HC4_RING-type"/>
</dbReference>
<dbReference type="EMBL" id="JAHRHJ020000001">
    <property type="protein sequence ID" value="KAH9329197.1"/>
    <property type="molecule type" value="Genomic_DNA"/>
</dbReference>